<dbReference type="SMART" id="SM00174">
    <property type="entry name" value="RHO"/>
    <property type="match status" value="1"/>
</dbReference>
<accession>A0AAV7KD17</accession>
<dbReference type="CDD" id="cd00154">
    <property type="entry name" value="Rab"/>
    <property type="match status" value="1"/>
</dbReference>
<keyword evidence="2" id="KW-0547">Nucleotide-binding</keyword>
<dbReference type="SMART" id="SM00176">
    <property type="entry name" value="RAN"/>
    <property type="match status" value="1"/>
</dbReference>
<dbReference type="EMBL" id="JAKMXF010000066">
    <property type="protein sequence ID" value="KAI6659147.1"/>
    <property type="molecule type" value="Genomic_DNA"/>
</dbReference>
<dbReference type="InterPro" id="IPR027417">
    <property type="entry name" value="P-loop_NTPase"/>
</dbReference>
<reference evidence="3 4" key="1">
    <citation type="journal article" date="2023" name="BMC Biol.">
        <title>The compact genome of the sponge Oopsacas minuta (Hexactinellida) is lacking key metazoan core genes.</title>
        <authorList>
            <person name="Santini S."/>
            <person name="Schenkelaars Q."/>
            <person name="Jourda C."/>
            <person name="Duchesne M."/>
            <person name="Belahbib H."/>
            <person name="Rocher C."/>
            <person name="Selva M."/>
            <person name="Riesgo A."/>
            <person name="Vervoort M."/>
            <person name="Leys S.P."/>
            <person name="Kodjabachian L."/>
            <person name="Le Bivic A."/>
            <person name="Borchiellini C."/>
            <person name="Claverie J.M."/>
            <person name="Renard E."/>
        </authorList>
    </citation>
    <scope>NUCLEOTIDE SEQUENCE [LARGE SCALE GENOMIC DNA]</scope>
    <source>
        <strain evidence="3">SPO-2</strain>
    </source>
</reference>
<protein>
    <submittedName>
        <fullName evidence="3">Ras-related protein rab-10</fullName>
    </submittedName>
</protein>
<dbReference type="PROSITE" id="PS51419">
    <property type="entry name" value="RAB"/>
    <property type="match status" value="1"/>
</dbReference>
<dbReference type="SMART" id="SM00173">
    <property type="entry name" value="RAS"/>
    <property type="match status" value="1"/>
</dbReference>
<name>A0AAV7KD17_9METZ</name>
<comment type="caution">
    <text evidence="3">The sequence shown here is derived from an EMBL/GenBank/DDBJ whole genome shotgun (WGS) entry which is preliminary data.</text>
</comment>
<dbReference type="AlphaFoldDB" id="A0AAV7KD17"/>
<dbReference type="SUPFAM" id="SSF52540">
    <property type="entry name" value="P-loop containing nucleoside triphosphate hydrolases"/>
    <property type="match status" value="1"/>
</dbReference>
<dbReference type="GO" id="GO:0003924">
    <property type="term" value="F:GTPase activity"/>
    <property type="evidence" value="ECO:0007669"/>
    <property type="project" value="InterPro"/>
</dbReference>
<evidence type="ECO:0000313" key="3">
    <source>
        <dbReference type="EMBL" id="KAI6659147.1"/>
    </source>
</evidence>
<evidence type="ECO:0000256" key="2">
    <source>
        <dbReference type="ARBA" id="ARBA00022741"/>
    </source>
</evidence>
<dbReference type="FunFam" id="3.40.50.300:FF:001447">
    <property type="entry name" value="Ras-related protein Rab-1B"/>
    <property type="match status" value="1"/>
</dbReference>
<dbReference type="PANTHER" id="PTHR47978">
    <property type="match status" value="1"/>
</dbReference>
<dbReference type="Gene3D" id="3.40.50.300">
    <property type="entry name" value="P-loop containing nucleotide triphosphate hydrolases"/>
    <property type="match status" value="1"/>
</dbReference>
<dbReference type="Proteomes" id="UP001165289">
    <property type="component" value="Unassembled WGS sequence"/>
</dbReference>
<dbReference type="SMART" id="SM00175">
    <property type="entry name" value="RAB"/>
    <property type="match status" value="1"/>
</dbReference>
<gene>
    <name evidence="3" type="ORF">LOD99_14823</name>
</gene>
<keyword evidence="4" id="KW-1185">Reference proteome</keyword>
<dbReference type="Pfam" id="PF00071">
    <property type="entry name" value="Ras"/>
    <property type="match status" value="1"/>
</dbReference>
<dbReference type="GO" id="GO:0005525">
    <property type="term" value="F:GTP binding"/>
    <property type="evidence" value="ECO:0007669"/>
    <property type="project" value="InterPro"/>
</dbReference>
<dbReference type="PRINTS" id="PR00449">
    <property type="entry name" value="RASTRNSFRMNG"/>
</dbReference>
<comment type="similarity">
    <text evidence="1">Belongs to the small GTPase superfamily. Rab family.</text>
</comment>
<dbReference type="NCBIfam" id="TIGR00231">
    <property type="entry name" value="small_GTP"/>
    <property type="match status" value="1"/>
</dbReference>
<proteinExistence type="inferred from homology"/>
<evidence type="ECO:0000313" key="4">
    <source>
        <dbReference type="Proteomes" id="UP001165289"/>
    </source>
</evidence>
<evidence type="ECO:0000256" key="1">
    <source>
        <dbReference type="ARBA" id="ARBA00006270"/>
    </source>
</evidence>
<organism evidence="3 4">
    <name type="scientific">Oopsacas minuta</name>
    <dbReference type="NCBI Taxonomy" id="111878"/>
    <lineage>
        <taxon>Eukaryota</taxon>
        <taxon>Metazoa</taxon>
        <taxon>Porifera</taxon>
        <taxon>Hexactinellida</taxon>
        <taxon>Hexasterophora</taxon>
        <taxon>Lyssacinosida</taxon>
        <taxon>Leucopsacidae</taxon>
        <taxon>Oopsacas</taxon>
    </lineage>
</organism>
<dbReference type="PROSITE" id="PS51421">
    <property type="entry name" value="RAS"/>
    <property type="match status" value="1"/>
</dbReference>
<dbReference type="InterPro" id="IPR001806">
    <property type="entry name" value="Small_GTPase"/>
</dbReference>
<dbReference type="InterPro" id="IPR005225">
    <property type="entry name" value="Small_GTP-bd"/>
</dbReference>
<sequence>MNGTILPQFKVCVIGDCGVGKSMILKSLSLGGTQVPREHFPLTTTGVDITQHKITAGEYPCCLNIWDTVGQERFSSVSTGYLRNALIVLIVYDITEVDSFESVPKWVERAKIDANPRVLLMLVGNKVDMDDHRVVSQTRANELAKEYNLEFFECSAFKGRNILFLFNQIAKDISYKFPDILQGKSFTGENLTAICLTSNNPTHKNHSKKCCS</sequence>